<dbReference type="GO" id="GO:0016020">
    <property type="term" value="C:membrane"/>
    <property type="evidence" value="ECO:0007669"/>
    <property type="project" value="InterPro"/>
</dbReference>
<evidence type="ECO:0000313" key="5">
    <source>
        <dbReference type="EMBL" id="NWF46419.1"/>
    </source>
</evidence>
<evidence type="ECO:0000313" key="6">
    <source>
        <dbReference type="Proteomes" id="UP000545507"/>
    </source>
</evidence>
<gene>
    <name evidence="5" type="ORF">F3K02_14345</name>
</gene>
<dbReference type="InterPro" id="IPR035965">
    <property type="entry name" value="PAS-like_dom_sf"/>
</dbReference>
<evidence type="ECO:0000256" key="3">
    <source>
        <dbReference type="ARBA" id="ARBA00023012"/>
    </source>
</evidence>
<dbReference type="PANTHER" id="PTHR24421">
    <property type="entry name" value="NITRATE/NITRITE SENSOR PROTEIN NARX-RELATED"/>
    <property type="match status" value="1"/>
</dbReference>
<dbReference type="Pfam" id="PF07730">
    <property type="entry name" value="HisKA_3"/>
    <property type="match status" value="1"/>
</dbReference>
<dbReference type="SUPFAM" id="SSF55874">
    <property type="entry name" value="ATPase domain of HSP90 chaperone/DNA topoisomerase II/histidine kinase"/>
    <property type="match status" value="1"/>
</dbReference>
<dbReference type="Gene3D" id="3.30.565.10">
    <property type="entry name" value="Histidine kinase-like ATPase, C-terminal domain"/>
    <property type="match status" value="1"/>
</dbReference>
<accession>A0A7Y8GYB6</accession>
<sequence>MITSPLPARARHAPPQTLFTQVLAHLPEGIWVCDVQSHTLHRNPAAIAIWDGVRDADVSRFPGCLGWWADTGRPIGDDEWGTTRALKAGEAVLDERVEIETTEGVRKVLLTSYIPLKGGGGARPGCLVLIKDITALHRTEHRLHGAEMSLRALSQRLLQVQEAERQRIAQELHDDIGQVVAAMRLHLAHMAEMAGDGPMAGIATNVLQMSDQLGSRVRQIGLGLRPLELDDFGVMAALRSLVASLGRLPALVVRLQAEGAELRYPPAVETAAFRIAQEALSNAMQHSACSAVHIRVTMAPGLLQLTVTDDGVGFEPGQARVAALRDGHIGLAGMQERARLADGTCELRSEAGQGTTVHAVFHTDGVAP</sequence>
<dbReference type="EMBL" id="VYGV01000012">
    <property type="protein sequence ID" value="NWF46419.1"/>
    <property type="molecule type" value="Genomic_DNA"/>
</dbReference>
<evidence type="ECO:0000256" key="1">
    <source>
        <dbReference type="ARBA" id="ARBA00022679"/>
    </source>
</evidence>
<keyword evidence="3" id="KW-0902">Two-component regulatory system</keyword>
<keyword evidence="2" id="KW-0418">Kinase</keyword>
<dbReference type="CDD" id="cd16917">
    <property type="entry name" value="HATPase_UhpB-NarQ-NarX-like"/>
    <property type="match status" value="1"/>
</dbReference>
<comment type="caution">
    <text evidence="5">The sequence shown here is derived from an EMBL/GenBank/DDBJ whole genome shotgun (WGS) entry which is preliminary data.</text>
</comment>
<name>A0A7Y8GYB6_9BURK</name>
<dbReference type="RefSeq" id="WP_177136304.1">
    <property type="nucleotide sequence ID" value="NZ_JAGPWB010000068.1"/>
</dbReference>
<protein>
    <submittedName>
        <fullName evidence="5">PAS domain-containing protein</fullName>
    </submittedName>
</protein>
<reference evidence="5 6" key="1">
    <citation type="submission" date="2019-09" db="EMBL/GenBank/DDBJ databases">
        <title>Hydrogenophaga aromatica sp. nov., isolated from a para-xylene-degrading enrichment culture.</title>
        <authorList>
            <person name="Tancsics A."/>
            <person name="Banerjee S."/>
        </authorList>
    </citation>
    <scope>NUCLEOTIDE SEQUENCE [LARGE SCALE GENOMIC DNA]</scope>
    <source>
        <strain evidence="5 6">D2P1</strain>
    </source>
</reference>
<proteinExistence type="predicted"/>
<organism evidence="5 6">
    <name type="scientific">Hydrogenophaga aromaticivorans</name>
    <dbReference type="NCBI Taxonomy" id="2610898"/>
    <lineage>
        <taxon>Bacteria</taxon>
        <taxon>Pseudomonadati</taxon>
        <taxon>Pseudomonadota</taxon>
        <taxon>Betaproteobacteria</taxon>
        <taxon>Burkholderiales</taxon>
        <taxon>Comamonadaceae</taxon>
        <taxon>Hydrogenophaga</taxon>
    </lineage>
</organism>
<keyword evidence="6" id="KW-1185">Reference proteome</keyword>
<dbReference type="Gene3D" id="3.30.450.20">
    <property type="entry name" value="PAS domain"/>
    <property type="match status" value="1"/>
</dbReference>
<dbReference type="Proteomes" id="UP000545507">
    <property type="component" value="Unassembled WGS sequence"/>
</dbReference>
<dbReference type="GO" id="GO:0046983">
    <property type="term" value="F:protein dimerization activity"/>
    <property type="evidence" value="ECO:0007669"/>
    <property type="project" value="InterPro"/>
</dbReference>
<keyword evidence="1" id="KW-0808">Transferase</keyword>
<evidence type="ECO:0000256" key="2">
    <source>
        <dbReference type="ARBA" id="ARBA00022777"/>
    </source>
</evidence>
<dbReference type="InterPro" id="IPR003594">
    <property type="entry name" value="HATPase_dom"/>
</dbReference>
<dbReference type="Pfam" id="PF02518">
    <property type="entry name" value="HATPase_c"/>
    <property type="match status" value="1"/>
</dbReference>
<dbReference type="Gene3D" id="1.20.5.1930">
    <property type="match status" value="1"/>
</dbReference>
<dbReference type="SMART" id="SM00387">
    <property type="entry name" value="HATPase_c"/>
    <property type="match status" value="1"/>
</dbReference>
<dbReference type="GO" id="GO:0000155">
    <property type="term" value="F:phosphorelay sensor kinase activity"/>
    <property type="evidence" value="ECO:0007669"/>
    <property type="project" value="InterPro"/>
</dbReference>
<dbReference type="AlphaFoldDB" id="A0A7Y8GYB6"/>
<dbReference type="SUPFAM" id="SSF55785">
    <property type="entry name" value="PYP-like sensor domain (PAS domain)"/>
    <property type="match status" value="1"/>
</dbReference>
<dbReference type="InterPro" id="IPR011712">
    <property type="entry name" value="Sig_transdc_His_kin_sub3_dim/P"/>
</dbReference>
<feature type="domain" description="Histidine kinase/HSP90-like ATPase" evidence="4">
    <location>
        <begin position="267"/>
        <end position="365"/>
    </location>
</feature>
<evidence type="ECO:0000259" key="4">
    <source>
        <dbReference type="SMART" id="SM00387"/>
    </source>
</evidence>
<dbReference type="InterPro" id="IPR036890">
    <property type="entry name" value="HATPase_C_sf"/>
</dbReference>
<dbReference type="InterPro" id="IPR050482">
    <property type="entry name" value="Sensor_HK_TwoCompSys"/>
</dbReference>
<dbReference type="PANTHER" id="PTHR24421:SF58">
    <property type="entry name" value="SIGNAL TRANSDUCTION HISTIDINE-PROTEIN KINASE_PHOSPHATASE UHPB"/>
    <property type="match status" value="1"/>
</dbReference>